<dbReference type="InterPro" id="IPR026286">
    <property type="entry name" value="MaiA/AMDase"/>
</dbReference>
<dbReference type="Proteomes" id="UP000564573">
    <property type="component" value="Unassembled WGS sequence"/>
</dbReference>
<proteinExistence type="predicted"/>
<dbReference type="Gene3D" id="3.40.50.12500">
    <property type="match status" value="1"/>
</dbReference>
<dbReference type="GO" id="GO:0050076">
    <property type="term" value="F:maleate isomerase activity"/>
    <property type="evidence" value="ECO:0007669"/>
    <property type="project" value="UniProtKB-EC"/>
</dbReference>
<accession>A0A839XGV8</accession>
<dbReference type="EC" id="5.2.1.1" evidence="1"/>
<dbReference type="PANTHER" id="PTHR40267:SF1">
    <property type="entry name" value="BLR3294 PROTEIN"/>
    <property type="match status" value="1"/>
</dbReference>
<dbReference type="InterPro" id="IPR053714">
    <property type="entry name" value="Iso_Racemase_Enz_sf"/>
</dbReference>
<dbReference type="AlphaFoldDB" id="A0A839XGV8"/>
<evidence type="ECO:0000313" key="2">
    <source>
        <dbReference type="Proteomes" id="UP000564573"/>
    </source>
</evidence>
<protein>
    <submittedName>
        <fullName evidence="1">Maleate isomerase</fullName>
        <ecNumber evidence="1">5.2.1.1</ecNumber>
    </submittedName>
</protein>
<dbReference type="PANTHER" id="PTHR40267">
    <property type="entry name" value="BLR3294 PROTEIN"/>
    <property type="match status" value="1"/>
</dbReference>
<dbReference type="PIRSF" id="PIRSF015736">
    <property type="entry name" value="MI"/>
    <property type="match status" value="1"/>
</dbReference>
<organism evidence="1 2">
    <name type="scientific">Prauserella sediminis</name>
    <dbReference type="NCBI Taxonomy" id="577680"/>
    <lineage>
        <taxon>Bacteria</taxon>
        <taxon>Bacillati</taxon>
        <taxon>Actinomycetota</taxon>
        <taxon>Actinomycetes</taxon>
        <taxon>Pseudonocardiales</taxon>
        <taxon>Pseudonocardiaceae</taxon>
        <taxon>Prauserella</taxon>
        <taxon>Prauserella salsuginis group</taxon>
    </lineage>
</organism>
<name>A0A839XGV8_9PSEU</name>
<keyword evidence="1" id="KW-0413">Isomerase</keyword>
<reference evidence="1 2" key="1">
    <citation type="submission" date="2020-08" db="EMBL/GenBank/DDBJ databases">
        <title>Sequencing the genomes of 1000 actinobacteria strains.</title>
        <authorList>
            <person name="Klenk H.-P."/>
        </authorList>
    </citation>
    <scope>NUCLEOTIDE SEQUENCE [LARGE SCALE GENOMIC DNA]</scope>
    <source>
        <strain evidence="1 2">DSM 45267</strain>
    </source>
</reference>
<comment type="caution">
    <text evidence="1">The sequence shown here is derived from an EMBL/GenBank/DDBJ whole genome shotgun (WGS) entry which is preliminary data.</text>
</comment>
<evidence type="ECO:0000313" key="1">
    <source>
        <dbReference type="EMBL" id="MBB3662520.1"/>
    </source>
</evidence>
<gene>
    <name evidence="1" type="ORF">FB384_001424</name>
</gene>
<keyword evidence="2" id="KW-1185">Reference proteome</keyword>
<dbReference type="Pfam" id="PF17645">
    <property type="entry name" value="Amdase"/>
    <property type="match status" value="1"/>
</dbReference>
<sequence>MSEDCMIRPVEPATTGIGLVAPFDFALDRELWRWLPAHVDLYATRLPHLPDPVSVELATALSDPRGVRNATRDILAPEPSSVAYSCSSGSFIDGAAGEAAIVAAMFDAGAPAAVTTSGAMVAALTELGARRVALVTPYVDAITDKLVDFLAAFGIATTARYDLGLSGGIWKTSYADVRTAVSAVDTSGADAVFIACTNVPTYDLIAPLEAQLEVPVLTANQVTMWAAMRDAGITGVDAPGSLFADRGEDLTAA</sequence>
<dbReference type="EMBL" id="JACIBS010000001">
    <property type="protein sequence ID" value="MBB3662520.1"/>
    <property type="molecule type" value="Genomic_DNA"/>
</dbReference>